<evidence type="ECO:0000313" key="2">
    <source>
        <dbReference type="EMBL" id="CRG95870.1"/>
    </source>
</evidence>
<keyword evidence="1" id="KW-1133">Transmembrane helix</keyword>
<evidence type="ECO:0000256" key="1">
    <source>
        <dbReference type="SAM" id="Phobius"/>
    </source>
</evidence>
<gene>
    <name evidence="2" type="ORF">PGAL8A_00308200</name>
</gene>
<keyword evidence="1" id="KW-0812">Transmembrane</keyword>
<keyword evidence="3" id="KW-1185">Reference proteome</keyword>
<accession>A0A1J1GTL3</accession>
<dbReference type="AlphaFoldDB" id="A0A1J1GTL3"/>
<dbReference type="GeneID" id="39731615"/>
<reference evidence="2" key="1">
    <citation type="submission" date="2015-04" db="EMBL/GenBank/DDBJ databases">
        <authorList>
            <consortium name="Pathogen Informatics"/>
        </authorList>
    </citation>
    <scope>NUCLEOTIDE SEQUENCE [LARGE SCALE GENOMIC DNA]</scope>
    <source>
        <strain evidence="2">8A</strain>
    </source>
</reference>
<organism evidence="2 3">
    <name type="scientific">Plasmodium gallinaceum</name>
    <dbReference type="NCBI Taxonomy" id="5849"/>
    <lineage>
        <taxon>Eukaryota</taxon>
        <taxon>Sar</taxon>
        <taxon>Alveolata</taxon>
        <taxon>Apicomplexa</taxon>
        <taxon>Aconoidasida</taxon>
        <taxon>Haemosporida</taxon>
        <taxon>Plasmodiidae</taxon>
        <taxon>Plasmodium</taxon>
        <taxon>Plasmodium (Haemamoeba)</taxon>
    </lineage>
</organism>
<protein>
    <submittedName>
        <fullName evidence="2">Uncharacterized protein</fullName>
    </submittedName>
</protein>
<evidence type="ECO:0000313" key="3">
    <source>
        <dbReference type="Proteomes" id="UP000220797"/>
    </source>
</evidence>
<dbReference type="RefSeq" id="XP_028528678.1">
    <property type="nucleotide sequence ID" value="XM_028672091.1"/>
</dbReference>
<dbReference type="OrthoDB" id="10421777at2759"/>
<feature type="transmembrane region" description="Helical" evidence="1">
    <location>
        <begin position="567"/>
        <end position="586"/>
    </location>
</feature>
<feature type="transmembrane region" description="Helical" evidence="1">
    <location>
        <begin position="504"/>
        <end position="522"/>
    </location>
</feature>
<dbReference type="VEuPathDB" id="PlasmoDB:PGAL8A_00308200"/>
<dbReference type="EMBL" id="CVMV01000045">
    <property type="protein sequence ID" value="CRG95870.1"/>
    <property type="molecule type" value="Genomic_DNA"/>
</dbReference>
<sequence length="886" mass="107233">MGNVNSVNLKNCIIILNRLIEIQDISLENSIWNDIRNRSRTNNIKNDKNLEFLLYFAKGIIKNICKKNSYLKLIGIIEYSRYYNTINALKKRKDTFQIYLFYRDKYLILKYFNLLVDFKNYILKWIRMNFTNEYKTFLKSGFVLMDEYNKIYDLNRFYEELKFYLNRKLKIYFLIPIEIPIYIFSNDLNSYKLNGNHKGVYNLKSNEVINNYEKKHYTNSVIANFLIELILYCIYCEDEENMNSDELLSLLKIQNYIFDIFFYLSSVDIDSFNYNEFFRNNIKLTNDSNKMINRENFEKNKKEKEYVNIKANYKNEGSQNNTAELNREIVNVIHDNGVDKDFFIVESQLYSPNIFLLEILLKLIKKLYKYNNFLFNKLTYEFLTYLINILYCDKYNIGLKFFDNFKRKCLGLFILCIFYKGNSIMDEKNKNSVNLVKNKKCVPSNENGDNIFLLIFNELYDLNIFNKNENKYYENFRINTIDFKRIFKVFIDSGNYYMNLKNNYTILNFEHAYFLLLYIFLYKNRRFNMYFFSNIDNVQIFILVLYFFTKITHQIIFKNCPFSKNDIYLVTLILIIFVMIIHDTNFEKLFRTEINTKFLQIFDLHYQTNYGNLFVYSILKLAIWNFRTFKNIFILELIYAILINIKISFLLDSEINNLLIKYFSAFLDNIMNIIDIISSPQENSNKYKNYINEYSIQATGILFKSILILLCKNMNNTNIDNLMNVVSNIYEKLNIDNLNNKINKIIYFNHENTNNNNEMFKYILKSLIPYLQYIKICLLYFYNKIYYKNKNYNMDELHILINNLALNFKMFTYNKIDSKNKIMKNHEIDKNGSMDLQNDYIEISNIMNLYPVDLNVIRYKFDEDIYSIFFFFPYIWCVINKLIKLK</sequence>
<comment type="caution">
    <text evidence="2">The sequence shown here is derived from an EMBL/GenBank/DDBJ whole genome shotgun (WGS) entry which is preliminary data.</text>
</comment>
<keyword evidence="1" id="KW-0472">Membrane</keyword>
<feature type="transmembrane region" description="Helical" evidence="1">
    <location>
        <begin position="632"/>
        <end position="651"/>
    </location>
</feature>
<proteinExistence type="predicted"/>
<dbReference type="Proteomes" id="UP000220797">
    <property type="component" value="Unassembled WGS sequence"/>
</dbReference>
<feature type="transmembrane region" description="Helical" evidence="1">
    <location>
        <begin position="529"/>
        <end position="547"/>
    </location>
</feature>
<name>A0A1J1GTL3_PLAGA</name>